<feature type="repeat" description="ANK" evidence="3">
    <location>
        <begin position="546"/>
        <end position="578"/>
    </location>
</feature>
<dbReference type="OrthoDB" id="20872at2759"/>
<dbReference type="PANTHER" id="PTHR24141">
    <property type="entry name" value="2-5A-DEPENDENT RIBONUCLEASE"/>
    <property type="match status" value="1"/>
</dbReference>
<dbReference type="GO" id="GO:0003723">
    <property type="term" value="F:RNA binding"/>
    <property type="evidence" value="ECO:0007669"/>
    <property type="project" value="TreeGrafter"/>
</dbReference>
<evidence type="ECO:0000256" key="2">
    <source>
        <dbReference type="ARBA" id="ARBA00023043"/>
    </source>
</evidence>
<reference evidence="5" key="1">
    <citation type="submission" date="2025-08" db="UniProtKB">
        <authorList>
            <consortium name="RefSeq"/>
        </authorList>
    </citation>
    <scope>IDENTIFICATION</scope>
    <source>
        <tissue evidence="5">Whole organism</tissue>
    </source>
</reference>
<dbReference type="PROSITE" id="PS50088">
    <property type="entry name" value="ANK_REPEAT"/>
    <property type="match status" value="10"/>
</dbReference>
<name>A0A979FLW1_HYAAZ</name>
<dbReference type="OMA" id="THELMNI"/>
<proteinExistence type="predicted"/>
<feature type="repeat" description="ANK" evidence="3">
    <location>
        <begin position="417"/>
        <end position="449"/>
    </location>
</feature>
<feature type="repeat" description="ANK" evidence="3">
    <location>
        <begin position="613"/>
        <end position="646"/>
    </location>
</feature>
<evidence type="ECO:0000256" key="1">
    <source>
        <dbReference type="ARBA" id="ARBA00022737"/>
    </source>
</evidence>
<accession>A0A979FLW1</accession>
<dbReference type="SMART" id="SM00248">
    <property type="entry name" value="ANK"/>
    <property type="match status" value="13"/>
</dbReference>
<feature type="repeat" description="ANK" evidence="3">
    <location>
        <begin position="321"/>
        <end position="353"/>
    </location>
</feature>
<keyword evidence="1" id="KW-0677">Repeat</keyword>
<evidence type="ECO:0000256" key="3">
    <source>
        <dbReference type="PROSITE-ProRule" id="PRU00023"/>
    </source>
</evidence>
<feature type="repeat" description="ANK" evidence="3">
    <location>
        <begin position="513"/>
        <end position="545"/>
    </location>
</feature>
<dbReference type="Gene3D" id="1.25.40.20">
    <property type="entry name" value="Ankyrin repeat-containing domain"/>
    <property type="match status" value="4"/>
</dbReference>
<dbReference type="AlphaFoldDB" id="A0A979FLW1"/>
<dbReference type="RefSeq" id="XP_047738030.1">
    <property type="nucleotide sequence ID" value="XM_047882074.1"/>
</dbReference>
<evidence type="ECO:0000313" key="5">
    <source>
        <dbReference type="RefSeq" id="XP_047738030.1"/>
    </source>
</evidence>
<dbReference type="Pfam" id="PF13857">
    <property type="entry name" value="Ank_5"/>
    <property type="match status" value="1"/>
</dbReference>
<feature type="repeat" description="ANK" evidence="3">
    <location>
        <begin position="647"/>
        <end position="679"/>
    </location>
</feature>
<dbReference type="PANTHER" id="PTHR24141:SF1">
    <property type="entry name" value="2-5A-DEPENDENT RIBONUCLEASE"/>
    <property type="match status" value="1"/>
</dbReference>
<dbReference type="GO" id="GO:0004540">
    <property type="term" value="F:RNA nuclease activity"/>
    <property type="evidence" value="ECO:0007669"/>
    <property type="project" value="TreeGrafter"/>
</dbReference>
<dbReference type="InterPro" id="IPR036770">
    <property type="entry name" value="Ankyrin_rpt-contain_sf"/>
</dbReference>
<keyword evidence="2 3" id="KW-0040">ANK repeat</keyword>
<feature type="repeat" description="ANK" evidence="3">
    <location>
        <begin position="246"/>
        <end position="278"/>
    </location>
</feature>
<dbReference type="GeneID" id="108677374"/>
<gene>
    <name evidence="5" type="primary">LOC108677374</name>
</gene>
<protein>
    <submittedName>
        <fullName evidence="5">Serine/threonine-protein phosphatase 6 regulatory ankyrin repeat subunit A</fullName>
    </submittedName>
</protein>
<organism evidence="4 5">
    <name type="scientific">Hyalella azteca</name>
    <name type="common">Amphipod</name>
    <dbReference type="NCBI Taxonomy" id="294128"/>
    <lineage>
        <taxon>Eukaryota</taxon>
        <taxon>Metazoa</taxon>
        <taxon>Ecdysozoa</taxon>
        <taxon>Arthropoda</taxon>
        <taxon>Crustacea</taxon>
        <taxon>Multicrustacea</taxon>
        <taxon>Malacostraca</taxon>
        <taxon>Eumalacostraca</taxon>
        <taxon>Peracarida</taxon>
        <taxon>Amphipoda</taxon>
        <taxon>Senticaudata</taxon>
        <taxon>Talitrida</taxon>
        <taxon>Talitroidea</taxon>
        <taxon>Hyalellidae</taxon>
        <taxon>Hyalella</taxon>
    </lineage>
</organism>
<evidence type="ECO:0000313" key="4">
    <source>
        <dbReference type="Proteomes" id="UP000694843"/>
    </source>
</evidence>
<dbReference type="PROSITE" id="PS50297">
    <property type="entry name" value="ANK_REP_REGION"/>
    <property type="match status" value="10"/>
</dbReference>
<keyword evidence="4" id="KW-1185">Reference proteome</keyword>
<dbReference type="KEGG" id="hazt:108677374"/>
<feature type="repeat" description="ANK" evidence="3">
    <location>
        <begin position="579"/>
        <end position="612"/>
    </location>
</feature>
<sequence>MCALRSSSMIFTENRNNLRPVRSCPKTETAEGTNRNLLLRTKKLSLESDSLMKSLQVKYEYTEPKPPPVIGLGVRRYKGSLSYLGPKREDYLEKDESGKPNAEVRRKKSVIENTHELMNIKEETNELLASHSEKVHQDEAELMLEVDRKLEEVELECAKLWSSLEELDLDLGNDLDGTDDVDINELEAASSGNIAALKGLLRNGCDVNKTDVDGQTAVQLACSNGHALAVRLLARHGAAMDVVDDSGRSLLHRAVMDGHQLLVAVLVDAGVPQHLRDARRGRTALHVAALEDECVMLKLLLRAITDDPWGSQHLLSVTDKDGRTPLHAAAGRGLLAAARLLLAGGFSVTLRDAHGHTPMHAALMLTHAHVSHAYVGHAHPRSFATSRMGYYNNNYMLTHARVSHAHCGAPVNSRDRQGRTPLHLAAGGGRGDAVHALARLGANLDARDARDATPLHAAISADSAAVVEALVQHGADVYVVSHNKSYAQHALHGRRMAAFAALIRCGVSHVAEEGSSILHACAAFGCLTTTQLLLDMGWDVNCRDGGGAAPLHAAIAQGHEDLAGALIAGGAAIARGDNKGATPLHYAVRWGGSDALLRLLVKRGAPHASRDRLGRTPLHYAASKFSVMSDLYILLGSGAEIDLVDISGLTPLHLAARFGNESLVRILLDRGANPTIKDMYNFTAYDHAKENGHCSIMTRLQDYTKDYCVKKGVDYVREKSVGFVGDEKGEWKKRQEGNSILKNTEKDVEKKVGQREGEKSLIDEEDVGKLNGVKKRDLIRKTKMHRESVAW</sequence>
<feature type="repeat" description="ANK" evidence="3">
    <location>
        <begin position="450"/>
        <end position="482"/>
    </location>
</feature>
<dbReference type="GO" id="GO:0006396">
    <property type="term" value="P:RNA processing"/>
    <property type="evidence" value="ECO:0007669"/>
    <property type="project" value="TreeGrafter"/>
</dbReference>
<dbReference type="InterPro" id="IPR002110">
    <property type="entry name" value="Ankyrin_rpt"/>
</dbReference>
<dbReference type="SUPFAM" id="SSF48403">
    <property type="entry name" value="Ankyrin repeat"/>
    <property type="match status" value="2"/>
</dbReference>
<dbReference type="Proteomes" id="UP000694843">
    <property type="component" value="Unplaced"/>
</dbReference>
<feature type="repeat" description="ANK" evidence="3">
    <location>
        <begin position="213"/>
        <end position="245"/>
    </location>
</feature>
<dbReference type="Pfam" id="PF12796">
    <property type="entry name" value="Ank_2"/>
    <property type="match status" value="4"/>
</dbReference>
<dbReference type="PRINTS" id="PR01415">
    <property type="entry name" value="ANKYRIN"/>
</dbReference>